<dbReference type="PANTHER" id="PTHR43304:SF1">
    <property type="entry name" value="PAC DOMAIN-CONTAINING PROTEIN"/>
    <property type="match status" value="1"/>
</dbReference>
<reference evidence="8 9" key="1">
    <citation type="submission" date="2019-04" db="EMBL/GenBank/DDBJ databases">
        <title>Lewinella litorea sp. nov., isolated from a marine sand.</title>
        <authorList>
            <person name="Yoon J.-H."/>
        </authorList>
    </citation>
    <scope>NUCLEOTIDE SEQUENCE [LARGE SCALE GENOMIC DNA]</scope>
    <source>
        <strain evidence="8 9">HSMS-39</strain>
    </source>
</reference>
<dbReference type="PRINTS" id="PR00344">
    <property type="entry name" value="BCTRLSENSOR"/>
</dbReference>
<protein>
    <recommendedName>
        <fullName evidence="2">histidine kinase</fullName>
        <ecNumber evidence="2">2.7.13.3</ecNumber>
    </recommendedName>
</protein>
<keyword evidence="4" id="KW-0808">Transferase</keyword>
<evidence type="ECO:0000256" key="1">
    <source>
        <dbReference type="ARBA" id="ARBA00000085"/>
    </source>
</evidence>
<evidence type="ECO:0000313" key="9">
    <source>
        <dbReference type="Proteomes" id="UP000308528"/>
    </source>
</evidence>
<keyword evidence="9" id="KW-1185">Reference proteome</keyword>
<dbReference type="Pfam" id="PF00512">
    <property type="entry name" value="HisKA"/>
    <property type="match status" value="1"/>
</dbReference>
<comment type="caution">
    <text evidence="8">The sequence shown here is derived from an EMBL/GenBank/DDBJ whole genome shotgun (WGS) entry which is preliminary data.</text>
</comment>
<dbReference type="EC" id="2.7.13.3" evidence="2"/>
<evidence type="ECO:0000259" key="7">
    <source>
        <dbReference type="PROSITE" id="PS50109"/>
    </source>
</evidence>
<dbReference type="SUPFAM" id="SSF55874">
    <property type="entry name" value="ATPase domain of HSP90 chaperone/DNA topoisomerase II/histidine kinase"/>
    <property type="match status" value="1"/>
</dbReference>
<dbReference type="Pfam" id="PF05227">
    <property type="entry name" value="CHASE3"/>
    <property type="match status" value="1"/>
</dbReference>
<keyword evidence="5" id="KW-0418">Kinase</keyword>
<dbReference type="OrthoDB" id="9766459at2"/>
<dbReference type="InterPro" id="IPR036890">
    <property type="entry name" value="HATPase_C_sf"/>
</dbReference>
<feature type="transmembrane region" description="Helical" evidence="6">
    <location>
        <begin position="20"/>
        <end position="41"/>
    </location>
</feature>
<keyword evidence="3" id="KW-0597">Phosphoprotein</keyword>
<dbReference type="AlphaFoldDB" id="A0A4S4NKU8"/>
<evidence type="ECO:0000256" key="2">
    <source>
        <dbReference type="ARBA" id="ARBA00012438"/>
    </source>
</evidence>
<feature type="domain" description="Histidine kinase" evidence="7">
    <location>
        <begin position="264"/>
        <end position="477"/>
    </location>
</feature>
<keyword evidence="6" id="KW-0472">Membrane</keyword>
<evidence type="ECO:0000256" key="6">
    <source>
        <dbReference type="SAM" id="Phobius"/>
    </source>
</evidence>
<dbReference type="InterPro" id="IPR052162">
    <property type="entry name" value="Sensor_kinase/Photoreceptor"/>
</dbReference>
<dbReference type="Proteomes" id="UP000308528">
    <property type="component" value="Unassembled WGS sequence"/>
</dbReference>
<evidence type="ECO:0000313" key="8">
    <source>
        <dbReference type="EMBL" id="THH40514.1"/>
    </source>
</evidence>
<dbReference type="InterPro" id="IPR005467">
    <property type="entry name" value="His_kinase_dom"/>
</dbReference>
<dbReference type="InterPro" id="IPR003594">
    <property type="entry name" value="HATPase_dom"/>
</dbReference>
<evidence type="ECO:0000256" key="5">
    <source>
        <dbReference type="ARBA" id="ARBA00022777"/>
    </source>
</evidence>
<accession>A0A4S4NKU8</accession>
<dbReference type="InterPro" id="IPR007891">
    <property type="entry name" value="CHASE3"/>
</dbReference>
<evidence type="ECO:0000256" key="4">
    <source>
        <dbReference type="ARBA" id="ARBA00022679"/>
    </source>
</evidence>
<organism evidence="8 9">
    <name type="scientific">Neolewinella litorea</name>
    <dbReference type="NCBI Taxonomy" id="2562452"/>
    <lineage>
        <taxon>Bacteria</taxon>
        <taxon>Pseudomonadati</taxon>
        <taxon>Bacteroidota</taxon>
        <taxon>Saprospiria</taxon>
        <taxon>Saprospirales</taxon>
        <taxon>Lewinellaceae</taxon>
        <taxon>Neolewinella</taxon>
    </lineage>
</organism>
<dbReference type="CDD" id="cd19410">
    <property type="entry name" value="HK9-like_sensor"/>
    <property type="match status" value="1"/>
</dbReference>
<proteinExistence type="predicted"/>
<gene>
    <name evidence="8" type="ORF">E4021_07195</name>
</gene>
<dbReference type="SMART" id="SM00388">
    <property type="entry name" value="HisKA"/>
    <property type="match status" value="1"/>
</dbReference>
<dbReference type="InterPro" id="IPR004358">
    <property type="entry name" value="Sig_transdc_His_kin-like_C"/>
</dbReference>
<dbReference type="Gene3D" id="3.30.565.10">
    <property type="entry name" value="Histidine kinase-like ATPase, C-terminal domain"/>
    <property type="match status" value="1"/>
</dbReference>
<keyword evidence="6" id="KW-0812">Transmembrane</keyword>
<dbReference type="SUPFAM" id="SSF47384">
    <property type="entry name" value="Homodimeric domain of signal transducing histidine kinase"/>
    <property type="match status" value="1"/>
</dbReference>
<evidence type="ECO:0000256" key="3">
    <source>
        <dbReference type="ARBA" id="ARBA00022553"/>
    </source>
</evidence>
<dbReference type="EMBL" id="SRSF01000002">
    <property type="protein sequence ID" value="THH40514.1"/>
    <property type="molecule type" value="Genomic_DNA"/>
</dbReference>
<dbReference type="InterPro" id="IPR036097">
    <property type="entry name" value="HisK_dim/P_sf"/>
</dbReference>
<sequence>MSTPSNNQQADHVSGKSHRLFRILFMGLSLLTLIVLASIVTEIAAIDVRKKLNHALRLERDLGMLLTTVQDAETGQRGYLLTKEYRYLAPYAAGTRDSVAAITGRILEEVRRDSLQLDRAERLRYFTDLKFRDIQETLELQYTGDTATLNQILRSERGRTYMDSVRRNVELLRQAEYRDVRVRQSQLDNLSTVTTILRFLGALGLATVLYYIYNQLQPLVSSISASNKKLSDEIVERRRVEKMNTDLIHSLNLKNRELDQFAYIASHDLREPLRTVSNYVEVLKEDYDHQFDEAGRSHLSVIYRATQRMSNLIETLLQFGRVGRTEEPTRLDLSRSVEEAIENLEGRIEETEASIQVGPLPELVGYPVAMRQLFQNLISNALKFHSPGTPPRIIISGEESQDQTCVSVQDFGIGMSHADQQKIFELFTRLNRPEDYDGQGIGLAFCQKIVQLHHGTITVDSQPGSGSTFTVSIPRSYDQEEIRVRTTH</sequence>
<comment type="catalytic activity">
    <reaction evidence="1">
        <text>ATP + protein L-histidine = ADP + protein N-phospho-L-histidine.</text>
        <dbReference type="EC" id="2.7.13.3"/>
    </reaction>
</comment>
<dbReference type="CDD" id="cd00082">
    <property type="entry name" value="HisKA"/>
    <property type="match status" value="1"/>
</dbReference>
<dbReference type="InterPro" id="IPR003661">
    <property type="entry name" value="HisK_dim/P_dom"/>
</dbReference>
<dbReference type="Gene3D" id="1.10.287.130">
    <property type="match status" value="1"/>
</dbReference>
<dbReference type="RefSeq" id="WP_136457848.1">
    <property type="nucleotide sequence ID" value="NZ_SRSF01000002.1"/>
</dbReference>
<dbReference type="PANTHER" id="PTHR43304">
    <property type="entry name" value="PHYTOCHROME-LIKE PROTEIN CPH1"/>
    <property type="match status" value="1"/>
</dbReference>
<dbReference type="SMART" id="SM00387">
    <property type="entry name" value="HATPase_c"/>
    <property type="match status" value="1"/>
</dbReference>
<dbReference type="PROSITE" id="PS50109">
    <property type="entry name" value="HIS_KIN"/>
    <property type="match status" value="1"/>
</dbReference>
<name>A0A4S4NKU8_9BACT</name>
<dbReference type="FunFam" id="3.30.565.10:FF:000006">
    <property type="entry name" value="Sensor histidine kinase WalK"/>
    <property type="match status" value="1"/>
</dbReference>
<dbReference type="GO" id="GO:0000155">
    <property type="term" value="F:phosphorelay sensor kinase activity"/>
    <property type="evidence" value="ECO:0007669"/>
    <property type="project" value="InterPro"/>
</dbReference>
<dbReference type="Pfam" id="PF02518">
    <property type="entry name" value="HATPase_c"/>
    <property type="match status" value="1"/>
</dbReference>
<keyword evidence="6" id="KW-1133">Transmembrane helix</keyword>